<feature type="transmembrane region" description="Helical" evidence="1">
    <location>
        <begin position="125"/>
        <end position="141"/>
    </location>
</feature>
<dbReference type="EMBL" id="BBNQ01000024">
    <property type="protein sequence ID" value="GAL64869.1"/>
    <property type="molecule type" value="Genomic_DNA"/>
</dbReference>
<accession>A0A090VNH0</accession>
<organism evidence="2 3">
    <name type="scientific">Algibacter lectus</name>
    <dbReference type="NCBI Taxonomy" id="221126"/>
    <lineage>
        <taxon>Bacteria</taxon>
        <taxon>Pseudomonadati</taxon>
        <taxon>Bacteroidota</taxon>
        <taxon>Flavobacteriia</taxon>
        <taxon>Flavobacteriales</taxon>
        <taxon>Flavobacteriaceae</taxon>
        <taxon>Algibacter</taxon>
    </lineage>
</organism>
<dbReference type="RefSeq" id="WP_042506700.1">
    <property type="nucleotide sequence ID" value="NZ_BBNQ01000024.1"/>
</dbReference>
<feature type="transmembrane region" description="Helical" evidence="1">
    <location>
        <begin position="178"/>
        <end position="195"/>
    </location>
</feature>
<keyword evidence="1" id="KW-0472">Membrane</keyword>
<evidence type="ECO:0000313" key="3">
    <source>
        <dbReference type="Proteomes" id="UP000029644"/>
    </source>
</evidence>
<dbReference type="OrthoDB" id="1452000at2"/>
<feature type="transmembrane region" description="Helical" evidence="1">
    <location>
        <begin position="101"/>
        <end position="119"/>
    </location>
</feature>
<gene>
    <name evidence="2" type="ORF">JCM19300_2017</name>
</gene>
<proteinExistence type="predicted"/>
<reference evidence="2 3" key="1">
    <citation type="journal article" date="2014" name="Genome Announc.">
        <title>Draft Genome Sequences of Marine Flavobacterium Algibacter lectus Strains SS8 and NR4.</title>
        <authorList>
            <person name="Takatani N."/>
            <person name="Nakanishi M."/>
            <person name="Meirelles P."/>
            <person name="Mino S."/>
            <person name="Suda W."/>
            <person name="Oshima K."/>
            <person name="Hattori M."/>
            <person name="Ohkuma M."/>
            <person name="Hosokawa M."/>
            <person name="Miyashita K."/>
            <person name="Thompson F.L."/>
            <person name="Niwa A."/>
            <person name="Sawabe T."/>
            <person name="Sawabe T."/>
        </authorList>
    </citation>
    <scope>NUCLEOTIDE SEQUENCE [LARGE SCALE GENOMIC DNA]</scope>
    <source>
        <strain evidence="2 3">JCM 19300</strain>
    </source>
</reference>
<evidence type="ECO:0000313" key="2">
    <source>
        <dbReference type="EMBL" id="GAL64869.1"/>
    </source>
</evidence>
<dbReference type="AlphaFoldDB" id="A0A090VNH0"/>
<evidence type="ECO:0000256" key="1">
    <source>
        <dbReference type="SAM" id="Phobius"/>
    </source>
</evidence>
<keyword evidence="1" id="KW-1133">Transmembrane helix</keyword>
<protein>
    <submittedName>
        <fullName evidence="2">Uncharacterized protein</fullName>
    </submittedName>
</protein>
<name>A0A090VNH0_9FLAO</name>
<feature type="transmembrane region" description="Helical" evidence="1">
    <location>
        <begin position="71"/>
        <end position="89"/>
    </location>
</feature>
<keyword evidence="1" id="KW-0812">Transmembrane</keyword>
<dbReference type="Proteomes" id="UP000029644">
    <property type="component" value="Unassembled WGS sequence"/>
</dbReference>
<comment type="caution">
    <text evidence="2">The sequence shown here is derived from an EMBL/GenBank/DDBJ whole genome shotgun (WGS) entry which is preliminary data.</text>
</comment>
<feature type="transmembrane region" description="Helical" evidence="1">
    <location>
        <begin position="29"/>
        <end position="51"/>
    </location>
</feature>
<sequence>MGTLKKLGILVKSGFIKAEKRTFKESIRFFIKLFLILIFLKILYLVFTFFLNKLDVVTIPTTSTNQSFDKYTGIQKFLLFAFLAPILEELSFRLGLKYSKWNFIIMFAGLTFSAFKIIFQSDWTTSLLIVGITTLLLVLILKNQFQEKLNGFWENNHLFIFYFLLFSFTLLHSTNYELSFSILLYIPILILPQLLG</sequence>